<sequence length="119" mass="13616">MKTLLSIALFCSVAPLLHAEDCVKLEEKAEQKEVQIIPRWGMKVIAPTRVYFHSAPSNACKIKDLFMIKNDHITAYSTYDDGQEQWVSIMYFSKRLGDTVQGWAKLKDFEYTGTMSGFN</sequence>
<protein>
    <recommendedName>
        <fullName evidence="4">SH3 domain-containing protein</fullName>
    </recommendedName>
</protein>
<dbReference type="Proteomes" id="UP001157887">
    <property type="component" value="Unassembled WGS sequence"/>
</dbReference>
<feature type="signal peptide" evidence="1">
    <location>
        <begin position="1"/>
        <end position="19"/>
    </location>
</feature>
<dbReference type="EMBL" id="JAOECG010000049">
    <property type="protein sequence ID" value="MDG9788756.1"/>
    <property type="molecule type" value="Genomic_DNA"/>
</dbReference>
<evidence type="ECO:0008006" key="4">
    <source>
        <dbReference type="Google" id="ProtNLM"/>
    </source>
</evidence>
<organism evidence="2 3">
    <name type="scientific">Acinetobacter johnsonii</name>
    <dbReference type="NCBI Taxonomy" id="40214"/>
    <lineage>
        <taxon>Bacteria</taxon>
        <taxon>Pseudomonadati</taxon>
        <taxon>Pseudomonadota</taxon>
        <taxon>Gammaproteobacteria</taxon>
        <taxon>Moraxellales</taxon>
        <taxon>Moraxellaceae</taxon>
        <taxon>Acinetobacter</taxon>
    </lineage>
</organism>
<evidence type="ECO:0000313" key="2">
    <source>
        <dbReference type="EMBL" id="MDG9788756.1"/>
    </source>
</evidence>
<feature type="chain" id="PRO_5043868536" description="SH3 domain-containing protein" evidence="1">
    <location>
        <begin position="20"/>
        <end position="119"/>
    </location>
</feature>
<evidence type="ECO:0000256" key="1">
    <source>
        <dbReference type="SAM" id="SignalP"/>
    </source>
</evidence>
<gene>
    <name evidence="2" type="ORF">N7566_17550</name>
</gene>
<dbReference type="AlphaFoldDB" id="A0AAW6RWL4"/>
<comment type="caution">
    <text evidence="2">The sequence shown here is derived from an EMBL/GenBank/DDBJ whole genome shotgun (WGS) entry which is preliminary data.</text>
</comment>
<keyword evidence="1" id="KW-0732">Signal</keyword>
<proteinExistence type="predicted"/>
<reference evidence="2" key="1">
    <citation type="submission" date="2022-09" db="EMBL/GenBank/DDBJ databases">
        <title>Intensive care unit water sources are persistently colonized with multi-drug resistant bacteria and are the site of extensive horizontal gene transfer of antibiotic resistance genes.</title>
        <authorList>
            <person name="Diorio-Toth L."/>
        </authorList>
    </citation>
    <scope>NUCLEOTIDE SEQUENCE</scope>
    <source>
        <strain evidence="2">GD04065</strain>
    </source>
</reference>
<name>A0AAW6RWL4_ACIJO</name>
<accession>A0AAW6RWL4</accession>
<evidence type="ECO:0000313" key="3">
    <source>
        <dbReference type="Proteomes" id="UP001157887"/>
    </source>
</evidence>